<dbReference type="Gene3D" id="3.90.640.10">
    <property type="entry name" value="Actin, Chain A, domain 4"/>
    <property type="match status" value="1"/>
</dbReference>
<accession>D8M6G5</accession>
<dbReference type="PROSITE" id="PS00297">
    <property type="entry name" value="HSP70_1"/>
    <property type="match status" value="1"/>
</dbReference>
<evidence type="ECO:0008006" key="6">
    <source>
        <dbReference type="Google" id="ProtNLM"/>
    </source>
</evidence>
<organism evidence="4">
    <name type="scientific">Blastocystis hominis</name>
    <dbReference type="NCBI Taxonomy" id="12968"/>
    <lineage>
        <taxon>Eukaryota</taxon>
        <taxon>Sar</taxon>
        <taxon>Stramenopiles</taxon>
        <taxon>Bigyra</taxon>
        <taxon>Opalozoa</taxon>
        <taxon>Opalinata</taxon>
        <taxon>Blastocystidae</taxon>
        <taxon>Blastocystis</taxon>
    </lineage>
</organism>
<evidence type="ECO:0000256" key="2">
    <source>
        <dbReference type="ARBA" id="ARBA00022840"/>
    </source>
</evidence>
<dbReference type="SUPFAM" id="SSF53067">
    <property type="entry name" value="Actin-like ATPase domain"/>
    <property type="match status" value="2"/>
</dbReference>
<dbReference type="InterPro" id="IPR018181">
    <property type="entry name" value="Heat_shock_70_CS"/>
</dbReference>
<dbReference type="GO" id="GO:0005524">
    <property type="term" value="F:ATP binding"/>
    <property type="evidence" value="ECO:0007669"/>
    <property type="project" value="UniProtKB-KW"/>
</dbReference>
<dbReference type="Proteomes" id="UP000008312">
    <property type="component" value="Unassembled WGS sequence"/>
</dbReference>
<dbReference type="PANTHER" id="PTHR19375">
    <property type="entry name" value="HEAT SHOCK PROTEIN 70KDA"/>
    <property type="match status" value="1"/>
</dbReference>
<dbReference type="PROSITE" id="PS01036">
    <property type="entry name" value="HSP70_3"/>
    <property type="match status" value="1"/>
</dbReference>
<dbReference type="InterPro" id="IPR013126">
    <property type="entry name" value="Hsp_70_fam"/>
</dbReference>
<sequence>MADTSIIVGIDLGTTYSEIYTYQNNQLEVIVGRNQLRMTPSRVIVSKTSTQDKITYLTGARGNMQSKNLPGNEIYEPKRIIGRKMSDQYIIRDLYYYPFKIVEGPDDTPLYSVTGSGGDVTLSAVDVDAQILRTLASYRANVKQAVITVPAYFRKEQIAATIEAGQKAGLEIKKCIPEPIAAAIAYWHAHHVKNQTIVVYDLGGGTFDCCLVRIENGKFKVLTSEGHSHLGGADFDNAIVQYIRDKIKDAQPTHDVFARKNDLRRLKDLAEQAKRSLSDAETYTINFTTIDPLTRESYTYNQVFTRAEFNTLIEEDVNRTLGYIDRSLGQMGFTVNNIDEIVVVGGSTRIPLIQQKLADYFKRPIDFTLVNLDEAVAQGAAIYAAELMKENDLIGDWVDSEVKVEPVSLNGDPIFKVPYNIEVNYGFNDETIFKKEHVIKDHFIRVNRTCSLPYSNMSQFRLDVFKVTNKKECIGILELSLDEDVEKDKSKFNMSFQLDKYGVLSITVNNQMDGTCEKLNLTCRGDQLDHQIEQILFKKRYEAEQIWKRAMNKLCMKGNEGTAVKNRMRLFEIKDEFPYIRFEDEETVDNLIRELKEIESS</sequence>
<dbReference type="Gene3D" id="3.30.420.40">
    <property type="match status" value="2"/>
</dbReference>
<dbReference type="Pfam" id="PF00012">
    <property type="entry name" value="HSP70"/>
    <property type="match status" value="1"/>
</dbReference>
<dbReference type="GeneID" id="24920636"/>
<dbReference type="GO" id="GO:0140662">
    <property type="term" value="F:ATP-dependent protein folding chaperone"/>
    <property type="evidence" value="ECO:0007669"/>
    <property type="project" value="InterPro"/>
</dbReference>
<protein>
    <recommendedName>
        <fullName evidence="6">Heat shock protein 70</fullName>
    </recommendedName>
</protein>
<evidence type="ECO:0000313" key="5">
    <source>
        <dbReference type="Proteomes" id="UP000008312"/>
    </source>
</evidence>
<dbReference type="EMBL" id="FN668661">
    <property type="protein sequence ID" value="CBK23718.2"/>
    <property type="molecule type" value="Genomic_DNA"/>
</dbReference>
<gene>
    <name evidence="4" type="ORF">GSBLH_T00003541001</name>
</gene>
<keyword evidence="1 3" id="KW-0547">Nucleotide-binding</keyword>
<reference evidence="4" key="1">
    <citation type="submission" date="2010-02" db="EMBL/GenBank/DDBJ databases">
        <title>Sequencing and annotation of the Blastocystis hominis genome.</title>
        <authorList>
            <person name="Wincker P."/>
        </authorList>
    </citation>
    <scope>NUCLEOTIDE SEQUENCE</scope>
    <source>
        <strain evidence="4">Singapore isolate B</strain>
    </source>
</reference>
<dbReference type="AlphaFoldDB" id="D8M6G5"/>
<dbReference type="FunFam" id="3.90.640.10:FF:000003">
    <property type="entry name" value="Molecular chaperone DnaK"/>
    <property type="match status" value="1"/>
</dbReference>
<name>D8M6G5_BLAHO</name>
<keyword evidence="5" id="KW-1185">Reference proteome</keyword>
<dbReference type="RefSeq" id="XP_012897766.1">
    <property type="nucleotide sequence ID" value="XM_013042312.1"/>
</dbReference>
<evidence type="ECO:0000313" key="4">
    <source>
        <dbReference type="EMBL" id="CBK23718.2"/>
    </source>
</evidence>
<dbReference type="OrthoDB" id="203895at2759"/>
<evidence type="ECO:0000256" key="1">
    <source>
        <dbReference type="ARBA" id="ARBA00022741"/>
    </source>
</evidence>
<dbReference type="InterPro" id="IPR043129">
    <property type="entry name" value="ATPase_NBD"/>
</dbReference>
<dbReference type="Gene3D" id="3.30.30.30">
    <property type="match status" value="1"/>
</dbReference>
<evidence type="ECO:0000256" key="3">
    <source>
        <dbReference type="RuleBase" id="RU003322"/>
    </source>
</evidence>
<proteinExistence type="inferred from homology"/>
<comment type="similarity">
    <text evidence="3">Belongs to the heat shock protein 70 family.</text>
</comment>
<dbReference type="InParanoid" id="D8M6G5"/>
<keyword evidence="2 3" id="KW-0067">ATP-binding</keyword>
<dbReference type="PRINTS" id="PR00301">
    <property type="entry name" value="HEATSHOCK70"/>
</dbReference>